<keyword evidence="8 9" id="KW-0346">Stress response</keyword>
<dbReference type="Gene3D" id="2.30.130.40">
    <property type="entry name" value="LON domain-like"/>
    <property type="match status" value="1"/>
</dbReference>
<dbReference type="InterPro" id="IPR054594">
    <property type="entry name" value="Lon_lid"/>
</dbReference>
<reference evidence="18 19" key="1">
    <citation type="submission" date="2019-02" db="EMBL/GenBank/DDBJ databases">
        <title>Deep-cultivation of Planctomycetes and their phenomic and genomic characterization uncovers novel biology.</title>
        <authorList>
            <person name="Wiegand S."/>
            <person name="Jogler M."/>
            <person name="Boedeker C."/>
            <person name="Pinto D."/>
            <person name="Vollmers J."/>
            <person name="Rivas-Marin E."/>
            <person name="Kohn T."/>
            <person name="Peeters S.H."/>
            <person name="Heuer A."/>
            <person name="Rast P."/>
            <person name="Oberbeckmann S."/>
            <person name="Bunk B."/>
            <person name="Jeske O."/>
            <person name="Meyerdierks A."/>
            <person name="Storesund J.E."/>
            <person name="Kallscheuer N."/>
            <person name="Luecker S."/>
            <person name="Lage O.M."/>
            <person name="Pohl T."/>
            <person name="Merkel B.J."/>
            <person name="Hornburger P."/>
            <person name="Mueller R.-W."/>
            <person name="Bruemmer F."/>
            <person name="Labrenz M."/>
            <person name="Spormann A.M."/>
            <person name="Op den Camp H."/>
            <person name="Overmann J."/>
            <person name="Amann R."/>
            <person name="Jetten M.S.M."/>
            <person name="Mascher T."/>
            <person name="Medema M.H."/>
            <person name="Devos D.P."/>
            <person name="Kaster A.-K."/>
            <person name="Ovreas L."/>
            <person name="Rohde M."/>
            <person name="Galperin M.Y."/>
            <person name="Jogler C."/>
        </authorList>
    </citation>
    <scope>NUCLEOTIDE SEQUENCE [LARGE SCALE GENOMIC DNA]</scope>
    <source>
        <strain evidence="18 19">Pan216</strain>
    </source>
</reference>
<dbReference type="OrthoDB" id="9803599at2"/>
<dbReference type="PROSITE" id="PS51787">
    <property type="entry name" value="LON_N"/>
    <property type="match status" value="1"/>
</dbReference>
<dbReference type="GO" id="GO:0043565">
    <property type="term" value="F:sequence-specific DNA binding"/>
    <property type="evidence" value="ECO:0007669"/>
    <property type="project" value="UniProtKB-UniRule"/>
</dbReference>
<dbReference type="InterPro" id="IPR046336">
    <property type="entry name" value="Lon_prtase_N_sf"/>
</dbReference>
<dbReference type="EC" id="3.4.21.53" evidence="9 10"/>
<keyword evidence="4 9" id="KW-0547">Nucleotide-binding</keyword>
<feature type="active site" evidence="9 11">
    <location>
        <position position="747"/>
    </location>
</feature>
<dbReference type="Proteomes" id="UP000317093">
    <property type="component" value="Chromosome"/>
</dbReference>
<feature type="binding site" evidence="9 12">
    <location>
        <begin position="381"/>
        <end position="388"/>
    </location>
    <ligand>
        <name>ATP</name>
        <dbReference type="ChEBI" id="CHEBI:30616"/>
    </ligand>
</feature>
<keyword evidence="19" id="KW-1185">Reference proteome</keyword>
<evidence type="ECO:0000313" key="19">
    <source>
        <dbReference type="Proteomes" id="UP000317093"/>
    </source>
</evidence>
<dbReference type="SUPFAM" id="SSF88697">
    <property type="entry name" value="PUA domain-like"/>
    <property type="match status" value="1"/>
</dbReference>
<feature type="domain" description="Lon proteolytic" evidence="16">
    <location>
        <begin position="617"/>
        <end position="798"/>
    </location>
</feature>
<dbReference type="PRINTS" id="PR00830">
    <property type="entry name" value="ENDOLAPTASE"/>
</dbReference>
<proteinExistence type="evidence at transcript level"/>
<dbReference type="InterPro" id="IPR008269">
    <property type="entry name" value="Lon_proteolytic"/>
</dbReference>
<dbReference type="AlphaFoldDB" id="A0A518AYE0"/>
<dbReference type="CDD" id="cd19500">
    <property type="entry name" value="RecA-like_Lon"/>
    <property type="match status" value="1"/>
</dbReference>
<dbReference type="NCBIfam" id="TIGR00763">
    <property type="entry name" value="lon"/>
    <property type="match status" value="1"/>
</dbReference>
<evidence type="ECO:0000256" key="4">
    <source>
        <dbReference type="ARBA" id="ARBA00022741"/>
    </source>
</evidence>
<dbReference type="Gene3D" id="1.10.8.60">
    <property type="match status" value="1"/>
</dbReference>
<evidence type="ECO:0000256" key="12">
    <source>
        <dbReference type="PIRSR" id="PIRSR001174-2"/>
    </source>
</evidence>
<comment type="subunit">
    <text evidence="9 10">Homohexamer. Organized in a ring with a central cavity.</text>
</comment>
<evidence type="ECO:0000256" key="10">
    <source>
        <dbReference type="PIRNR" id="PIRNR001174"/>
    </source>
</evidence>
<dbReference type="SMART" id="SM00464">
    <property type="entry name" value="LON"/>
    <property type="match status" value="1"/>
</dbReference>
<dbReference type="Gene3D" id="3.30.230.10">
    <property type="match status" value="1"/>
</dbReference>
<feature type="domain" description="Lon N-terminal" evidence="17">
    <location>
        <begin position="36"/>
        <end position="229"/>
    </location>
</feature>
<dbReference type="InterPro" id="IPR027065">
    <property type="entry name" value="Lon_Prtase"/>
</dbReference>
<dbReference type="GO" id="GO:0005524">
    <property type="term" value="F:ATP binding"/>
    <property type="evidence" value="ECO:0007669"/>
    <property type="project" value="UniProtKB-UniRule"/>
</dbReference>
<dbReference type="InterPro" id="IPR020568">
    <property type="entry name" value="Ribosomal_Su5_D2-typ_SF"/>
</dbReference>
<feature type="compositionally biased region" description="Basic and acidic residues" evidence="15">
    <location>
        <begin position="1"/>
        <end position="10"/>
    </location>
</feature>
<sequence length="830" mass="92296">MAEKSKRDSKGGGSNNHHPFDEDQESLLEDVIPSSLPILPLRSDVPFPEIIMPLVIGRDRGILLIDDVLKGSRYVGLATQRDPDTEEPSARDLYPCLCIARVLKMLKFPDGSTRIVAQGLRRARLGKILSEDPYLVGEIDLIDDIQQDGVQTEALVLSVRRLFNQLIEGGAQVSEELQVAAMNTHAPGALADLMGSGLGLSTDEKQQLLSEPNVRHRLRHLGQLIRRQVDMQDLSSKIQGEVSTELTRVQREQFLRQQLQAIRRELGEADDEMSDVNEFYDKLETLDLPEQAAHEARRELDRMAQMHPSTPEYHVIRTFLDTLLSMPWDESTDDRLDLRRAKRVLDEDHYNLEKIKQRILEYLAVRKLKQSVKGPILCFVGPPGVGKTSLGKSVARTMNRKFYRLSLGGVHDEAEIRGHRRTYIGAMPGRIIQGLRRLGTNNPVFMLDEIDKLGADYRGDPSSALLEVLDPEQNGTFRDHYLDVEFDLSKVLFICTANVTSSIPPALLDRMEVIELSGYSLEEKLAIAHQYLVPKQLEEHGLKKEAIDFNDQGVRELIQSYTHEAGLRNLEREIASICRKVARSHVEGNRRKVLADRKKVQNLLGPPKYIREEAASQKIPGVATGLAWTAAGGELLTIESVKTPGKNTLKLTGQLGDVMKESAHASLGYLRCHSEAFGIPPSFFDDFEVHIHVPAGAIPKDGPSAGIALTASVLSLALNKPIRPKLAVTGEITLTGRVLPVGGIREKVLAAKREGFDTIVLPLLNEKDTADLPKEARDGLTFVYAKHIDAVVPHLFDDPPFKRRGSQVAKVVRNRPSGSRKATRQPAAPA</sequence>
<evidence type="ECO:0000259" key="17">
    <source>
        <dbReference type="PROSITE" id="PS51787"/>
    </source>
</evidence>
<feature type="active site" evidence="9 11">
    <location>
        <position position="704"/>
    </location>
</feature>
<evidence type="ECO:0000256" key="2">
    <source>
        <dbReference type="ARBA" id="ARBA00022490"/>
    </source>
</evidence>
<evidence type="ECO:0000256" key="9">
    <source>
        <dbReference type="HAMAP-Rule" id="MF_01973"/>
    </source>
</evidence>
<dbReference type="InterPro" id="IPR008268">
    <property type="entry name" value="Peptidase_S16_AS"/>
</dbReference>
<dbReference type="Gene3D" id="1.20.58.1480">
    <property type="match status" value="1"/>
</dbReference>
<evidence type="ECO:0000256" key="7">
    <source>
        <dbReference type="ARBA" id="ARBA00022840"/>
    </source>
</evidence>
<dbReference type="HAMAP" id="MF_01973">
    <property type="entry name" value="lon_bact"/>
    <property type="match status" value="1"/>
</dbReference>
<comment type="similarity">
    <text evidence="9 10 13 14">Belongs to the peptidase S16 family.</text>
</comment>
<dbReference type="InterPro" id="IPR003593">
    <property type="entry name" value="AAA+_ATPase"/>
</dbReference>
<dbReference type="PIRSF" id="PIRSF001174">
    <property type="entry name" value="Lon_proteas"/>
    <property type="match status" value="1"/>
</dbReference>
<keyword evidence="3 9" id="KW-0645">Protease</keyword>
<dbReference type="PANTHER" id="PTHR10046">
    <property type="entry name" value="ATP DEPENDENT LON PROTEASE FAMILY MEMBER"/>
    <property type="match status" value="1"/>
</dbReference>
<evidence type="ECO:0000256" key="5">
    <source>
        <dbReference type="ARBA" id="ARBA00022801"/>
    </source>
</evidence>
<dbReference type="InterPro" id="IPR003111">
    <property type="entry name" value="Lon_prtase_N"/>
</dbReference>
<dbReference type="GO" id="GO:0004176">
    <property type="term" value="F:ATP-dependent peptidase activity"/>
    <property type="evidence" value="ECO:0007669"/>
    <property type="project" value="UniProtKB-UniRule"/>
</dbReference>
<comment type="function">
    <text evidence="9">ATP-dependent serine protease that mediates the selective degradation of mutant and abnormal proteins as well as certain short-lived regulatory proteins. Required for cellular homeostasis and for survival from DNA damage and developmental changes induced by stress. Degrades polypeptides processively to yield small peptide fragments that are 5 to 10 amino acids long. Binds to DNA in a double-stranded, site-specific manner.</text>
</comment>
<evidence type="ECO:0000256" key="1">
    <source>
        <dbReference type="ARBA" id="ARBA00004496"/>
    </source>
</evidence>
<dbReference type="Pfam" id="PF00004">
    <property type="entry name" value="AAA"/>
    <property type="match status" value="1"/>
</dbReference>
<dbReference type="SUPFAM" id="SSF54211">
    <property type="entry name" value="Ribosomal protein S5 domain 2-like"/>
    <property type="match status" value="1"/>
</dbReference>
<keyword evidence="5 9" id="KW-0378">Hydrolase</keyword>
<organism evidence="18 19">
    <name type="scientific">Kolteria novifilia</name>
    <dbReference type="NCBI Taxonomy" id="2527975"/>
    <lineage>
        <taxon>Bacteria</taxon>
        <taxon>Pseudomonadati</taxon>
        <taxon>Planctomycetota</taxon>
        <taxon>Planctomycetia</taxon>
        <taxon>Kolteriales</taxon>
        <taxon>Kolteriaceae</taxon>
        <taxon>Kolteria</taxon>
    </lineage>
</organism>
<dbReference type="GO" id="GO:0004252">
    <property type="term" value="F:serine-type endopeptidase activity"/>
    <property type="evidence" value="ECO:0007669"/>
    <property type="project" value="UniProtKB-UniRule"/>
</dbReference>
<evidence type="ECO:0000256" key="8">
    <source>
        <dbReference type="ARBA" id="ARBA00023016"/>
    </source>
</evidence>
<dbReference type="InterPro" id="IPR015947">
    <property type="entry name" value="PUA-like_sf"/>
</dbReference>
<dbReference type="Gene3D" id="3.40.50.300">
    <property type="entry name" value="P-loop containing nucleotide triphosphate hydrolases"/>
    <property type="match status" value="1"/>
</dbReference>
<evidence type="ECO:0000256" key="11">
    <source>
        <dbReference type="PIRSR" id="PIRSR001174-1"/>
    </source>
</evidence>
<keyword evidence="2 9" id="KW-0963">Cytoplasm</keyword>
<evidence type="ECO:0000256" key="15">
    <source>
        <dbReference type="SAM" id="MobiDB-lite"/>
    </source>
</evidence>
<accession>A0A518AYE0</accession>
<evidence type="ECO:0000256" key="6">
    <source>
        <dbReference type="ARBA" id="ARBA00022825"/>
    </source>
</evidence>
<feature type="region of interest" description="Disordered" evidence="15">
    <location>
        <begin position="806"/>
        <end position="830"/>
    </location>
</feature>
<dbReference type="GO" id="GO:0006515">
    <property type="term" value="P:protein quality control for misfolded or incompletely synthesized proteins"/>
    <property type="evidence" value="ECO:0007669"/>
    <property type="project" value="UniProtKB-UniRule"/>
</dbReference>
<dbReference type="SUPFAM" id="SSF52540">
    <property type="entry name" value="P-loop containing nucleoside triphosphate hydrolases"/>
    <property type="match status" value="1"/>
</dbReference>
<comment type="subcellular location">
    <subcellularLocation>
        <location evidence="1 9 10">Cytoplasm</location>
    </subcellularLocation>
</comment>
<dbReference type="Gene3D" id="1.20.5.5270">
    <property type="match status" value="1"/>
</dbReference>
<dbReference type="GO" id="GO:0034605">
    <property type="term" value="P:cellular response to heat"/>
    <property type="evidence" value="ECO:0007669"/>
    <property type="project" value="UniProtKB-UniRule"/>
</dbReference>
<dbReference type="EMBL" id="CP036279">
    <property type="protein sequence ID" value="QDU59746.1"/>
    <property type="molecule type" value="Genomic_DNA"/>
</dbReference>
<evidence type="ECO:0000256" key="13">
    <source>
        <dbReference type="PROSITE-ProRule" id="PRU01122"/>
    </source>
</evidence>
<keyword evidence="6 9" id="KW-0720">Serine protease</keyword>
<dbReference type="GO" id="GO:0016887">
    <property type="term" value="F:ATP hydrolysis activity"/>
    <property type="evidence" value="ECO:0007669"/>
    <property type="project" value="UniProtKB-UniRule"/>
</dbReference>
<dbReference type="PROSITE" id="PS51786">
    <property type="entry name" value="LON_PROTEOLYTIC"/>
    <property type="match status" value="1"/>
</dbReference>
<dbReference type="GO" id="GO:0005737">
    <property type="term" value="C:cytoplasm"/>
    <property type="evidence" value="ECO:0007669"/>
    <property type="project" value="UniProtKB-SubCell"/>
</dbReference>
<comment type="catalytic activity">
    <reaction evidence="9 10 13">
        <text>Hydrolysis of proteins in presence of ATP.</text>
        <dbReference type="EC" id="3.4.21.53"/>
    </reaction>
</comment>
<dbReference type="RefSeq" id="WP_145254498.1">
    <property type="nucleotide sequence ID" value="NZ_CP036279.1"/>
</dbReference>
<keyword evidence="7 9" id="KW-0067">ATP-binding</keyword>
<dbReference type="InterPro" id="IPR003959">
    <property type="entry name" value="ATPase_AAA_core"/>
</dbReference>
<gene>
    <name evidence="18" type="primary">lon2</name>
    <name evidence="9" type="synonym">lon</name>
    <name evidence="18" type="ORF">Pan216_05780</name>
</gene>
<comment type="induction">
    <text evidence="9">By heat shock.</text>
</comment>
<dbReference type="FunFam" id="3.40.50.300:FF:000382">
    <property type="entry name" value="Lon protease homolog 2, peroxisomal"/>
    <property type="match status" value="1"/>
</dbReference>
<dbReference type="InterPro" id="IPR004815">
    <property type="entry name" value="Lon_bac/euk-typ"/>
</dbReference>
<dbReference type="InterPro" id="IPR014721">
    <property type="entry name" value="Ribsml_uS5_D2-typ_fold_subgr"/>
</dbReference>
<evidence type="ECO:0000313" key="18">
    <source>
        <dbReference type="EMBL" id="QDU59746.1"/>
    </source>
</evidence>
<evidence type="ECO:0000259" key="16">
    <source>
        <dbReference type="PROSITE" id="PS51786"/>
    </source>
</evidence>
<dbReference type="Pfam" id="PF05362">
    <property type="entry name" value="Lon_C"/>
    <property type="match status" value="1"/>
</dbReference>
<dbReference type="KEGG" id="knv:Pan216_05780"/>
<evidence type="ECO:0000256" key="3">
    <source>
        <dbReference type="ARBA" id="ARBA00022670"/>
    </source>
</evidence>
<evidence type="ECO:0000256" key="14">
    <source>
        <dbReference type="RuleBase" id="RU000591"/>
    </source>
</evidence>
<dbReference type="InterPro" id="IPR027543">
    <property type="entry name" value="Lon_bac"/>
</dbReference>
<protein>
    <recommendedName>
        <fullName evidence="9 10">Lon protease</fullName>
        <ecNumber evidence="9 10">3.4.21.53</ecNumber>
    </recommendedName>
    <alternativeName>
        <fullName evidence="9">ATP-dependent protease La</fullName>
    </alternativeName>
</protein>
<dbReference type="InterPro" id="IPR027417">
    <property type="entry name" value="P-loop_NTPase"/>
</dbReference>
<feature type="region of interest" description="Disordered" evidence="15">
    <location>
        <begin position="1"/>
        <end position="23"/>
    </location>
</feature>
<dbReference type="SMART" id="SM00382">
    <property type="entry name" value="AAA"/>
    <property type="match status" value="1"/>
</dbReference>
<dbReference type="Pfam" id="PF22667">
    <property type="entry name" value="Lon_lid"/>
    <property type="match status" value="1"/>
</dbReference>
<dbReference type="PROSITE" id="PS01046">
    <property type="entry name" value="LON_SER"/>
    <property type="match status" value="1"/>
</dbReference>
<name>A0A518AYE0_9BACT</name>
<dbReference type="Pfam" id="PF02190">
    <property type="entry name" value="LON_substr_bdg"/>
    <property type="match status" value="1"/>
</dbReference>